<dbReference type="Proteomes" id="UP000640333">
    <property type="component" value="Unassembled WGS sequence"/>
</dbReference>
<keyword evidence="3" id="KW-1185">Reference proteome</keyword>
<feature type="signal peptide" evidence="1">
    <location>
        <begin position="1"/>
        <end position="23"/>
    </location>
</feature>
<evidence type="ECO:0000256" key="1">
    <source>
        <dbReference type="SAM" id="SignalP"/>
    </source>
</evidence>
<evidence type="ECO:0000313" key="3">
    <source>
        <dbReference type="Proteomes" id="UP000640333"/>
    </source>
</evidence>
<evidence type="ECO:0008006" key="4">
    <source>
        <dbReference type="Google" id="ProtNLM"/>
    </source>
</evidence>
<feature type="chain" id="PRO_5035209667" description="DUF2141 domain-containing protein" evidence="1">
    <location>
        <begin position="24"/>
        <end position="189"/>
    </location>
</feature>
<proteinExistence type="predicted"/>
<sequence length="189" mass="21406">MFRTVKKLIGTGLLVGVSMLASADNTVQSRQIVLQDGKGEQLTIGRLLLTPTQDGYSAVVKMDDAPYGDQFLSMRPFKCLESEKQQLCHLPYPYQNKQQIRQGELIDLEYQLLFIRRAPNDYGINPWFGVYYKLEWQNPPEGPIVGTLYETNLDVLAAPPDDPTAKPITAGDLYEADHAEHWLPQLIIR</sequence>
<accession>A0A8J7K769</accession>
<name>A0A8J7K769_9GAMM</name>
<comment type="caution">
    <text evidence="2">The sequence shown here is derived from an EMBL/GenBank/DDBJ whole genome shotgun (WGS) entry which is preliminary data.</text>
</comment>
<dbReference type="AlphaFoldDB" id="A0A8J7K769"/>
<reference evidence="2" key="1">
    <citation type="submission" date="2020-10" db="EMBL/GenBank/DDBJ databases">
        <title>Bacterium isolated from coastal waters sediment.</title>
        <authorList>
            <person name="Chen R.-J."/>
            <person name="Lu D.-C."/>
            <person name="Zhu K.-L."/>
            <person name="Du Z.-J."/>
        </authorList>
    </citation>
    <scope>NUCLEOTIDE SEQUENCE</scope>
    <source>
        <strain evidence="2">N1Y112</strain>
    </source>
</reference>
<protein>
    <recommendedName>
        <fullName evidence="4">DUF2141 domain-containing protein</fullName>
    </recommendedName>
</protein>
<organism evidence="2 3">
    <name type="scientific">Pontibacterium sinense</name>
    <dbReference type="NCBI Taxonomy" id="2781979"/>
    <lineage>
        <taxon>Bacteria</taxon>
        <taxon>Pseudomonadati</taxon>
        <taxon>Pseudomonadota</taxon>
        <taxon>Gammaproteobacteria</taxon>
        <taxon>Oceanospirillales</taxon>
        <taxon>Oceanospirillaceae</taxon>
        <taxon>Pontibacterium</taxon>
    </lineage>
</organism>
<dbReference type="EMBL" id="JADEYS010000010">
    <property type="protein sequence ID" value="MBE9397916.1"/>
    <property type="molecule type" value="Genomic_DNA"/>
</dbReference>
<evidence type="ECO:0000313" key="2">
    <source>
        <dbReference type="EMBL" id="MBE9397916.1"/>
    </source>
</evidence>
<keyword evidence="1" id="KW-0732">Signal</keyword>
<dbReference type="RefSeq" id="WP_193953464.1">
    <property type="nucleotide sequence ID" value="NZ_JADEYS010000010.1"/>
</dbReference>
<gene>
    <name evidence="2" type="ORF">IOQ59_11670</name>
</gene>